<keyword evidence="1" id="KW-1133">Transmembrane helix</keyword>
<keyword evidence="1" id="KW-0812">Transmembrane</keyword>
<feature type="transmembrane region" description="Helical" evidence="1">
    <location>
        <begin position="33"/>
        <end position="59"/>
    </location>
</feature>
<organism evidence="2">
    <name type="scientific">marine sediment metagenome</name>
    <dbReference type="NCBI Taxonomy" id="412755"/>
    <lineage>
        <taxon>unclassified sequences</taxon>
        <taxon>metagenomes</taxon>
        <taxon>ecological metagenomes</taxon>
    </lineage>
</organism>
<sequence length="103" mass="10269">MRALAGIVVFLILLNLLSGTVLAREQDGYSARLIVAELGLGAAGAAGGFITGVAIGNLVYKTTPQHAGGGLVGGMVGWCVGGSLGVYFAGEYLGDDSANDPLT</sequence>
<keyword evidence="1" id="KW-0472">Membrane</keyword>
<evidence type="ECO:0000313" key="2">
    <source>
        <dbReference type="EMBL" id="GAH63084.1"/>
    </source>
</evidence>
<protein>
    <recommendedName>
        <fullName evidence="3">Glycine zipper domain-containing protein</fullName>
    </recommendedName>
</protein>
<comment type="caution">
    <text evidence="2">The sequence shown here is derived from an EMBL/GenBank/DDBJ whole genome shotgun (WGS) entry which is preliminary data.</text>
</comment>
<feature type="non-terminal residue" evidence="2">
    <location>
        <position position="103"/>
    </location>
</feature>
<proteinExistence type="predicted"/>
<evidence type="ECO:0000256" key="1">
    <source>
        <dbReference type="SAM" id="Phobius"/>
    </source>
</evidence>
<gene>
    <name evidence="2" type="ORF">S03H2_50112</name>
</gene>
<feature type="transmembrane region" description="Helical" evidence="1">
    <location>
        <begin position="71"/>
        <end position="90"/>
    </location>
</feature>
<accession>X1IAG7</accession>
<dbReference type="EMBL" id="BARU01031706">
    <property type="protein sequence ID" value="GAH63084.1"/>
    <property type="molecule type" value="Genomic_DNA"/>
</dbReference>
<reference evidence="2" key="1">
    <citation type="journal article" date="2014" name="Front. Microbiol.">
        <title>High frequency of phylogenetically diverse reductive dehalogenase-homologous genes in deep subseafloor sedimentary metagenomes.</title>
        <authorList>
            <person name="Kawai M."/>
            <person name="Futagami T."/>
            <person name="Toyoda A."/>
            <person name="Takaki Y."/>
            <person name="Nishi S."/>
            <person name="Hori S."/>
            <person name="Arai W."/>
            <person name="Tsubouchi T."/>
            <person name="Morono Y."/>
            <person name="Uchiyama I."/>
            <person name="Ito T."/>
            <person name="Fujiyama A."/>
            <person name="Inagaki F."/>
            <person name="Takami H."/>
        </authorList>
    </citation>
    <scope>NUCLEOTIDE SEQUENCE</scope>
    <source>
        <strain evidence="2">Expedition CK06-06</strain>
    </source>
</reference>
<name>X1IAG7_9ZZZZ</name>
<dbReference type="AlphaFoldDB" id="X1IAG7"/>
<evidence type="ECO:0008006" key="3">
    <source>
        <dbReference type="Google" id="ProtNLM"/>
    </source>
</evidence>